<reference evidence="2" key="1">
    <citation type="journal article" date="2019" name="Int. J. Syst. Evol. Microbiol.">
        <title>The Global Catalogue of Microorganisms (GCM) 10K type strain sequencing project: providing services to taxonomists for standard genome sequencing and annotation.</title>
        <authorList>
            <consortium name="The Broad Institute Genomics Platform"/>
            <consortium name="The Broad Institute Genome Sequencing Center for Infectious Disease"/>
            <person name="Wu L."/>
            <person name="Ma J."/>
        </authorList>
    </citation>
    <scope>NUCLEOTIDE SEQUENCE [LARGE SCALE GENOMIC DNA]</scope>
    <source>
        <strain evidence="2">JCM 16928</strain>
    </source>
</reference>
<proteinExistence type="predicted"/>
<dbReference type="Proteomes" id="UP001501222">
    <property type="component" value="Unassembled WGS sequence"/>
</dbReference>
<dbReference type="Gene3D" id="1.25.40.10">
    <property type="entry name" value="Tetratricopeptide repeat domain"/>
    <property type="match status" value="1"/>
</dbReference>
<dbReference type="InterPro" id="IPR011990">
    <property type="entry name" value="TPR-like_helical_dom_sf"/>
</dbReference>
<comment type="caution">
    <text evidence="1">The sequence shown here is derived from an EMBL/GenBank/DDBJ whole genome shotgun (WGS) entry which is preliminary data.</text>
</comment>
<protein>
    <recommendedName>
        <fullName evidence="3">Tetratricopeptide repeat protein</fullName>
    </recommendedName>
</protein>
<evidence type="ECO:0000313" key="2">
    <source>
        <dbReference type="Proteomes" id="UP001501222"/>
    </source>
</evidence>
<dbReference type="PANTHER" id="PTHR47691:SF3">
    <property type="entry name" value="HTH-TYPE TRANSCRIPTIONAL REGULATOR RV0890C-RELATED"/>
    <property type="match status" value="1"/>
</dbReference>
<dbReference type="EMBL" id="BAABAA010000007">
    <property type="protein sequence ID" value="GAA3574867.1"/>
    <property type="molecule type" value="Genomic_DNA"/>
</dbReference>
<evidence type="ECO:0000313" key="1">
    <source>
        <dbReference type="EMBL" id="GAA3574867.1"/>
    </source>
</evidence>
<dbReference type="SUPFAM" id="SSF48452">
    <property type="entry name" value="TPR-like"/>
    <property type="match status" value="1"/>
</dbReference>
<dbReference type="RefSeq" id="WP_344844584.1">
    <property type="nucleotide sequence ID" value="NZ_BAABAA010000007.1"/>
</dbReference>
<sequence>MESASHAGLAGPDGEPMPPVERVVAARLGVFPGGLTAASVAAVLELPLQTTSCLLDALTERSLLTVSDGRYEVLDAIHTYAGERVSSAEADDLRARHAAYLLDLVRRADAQLRGPDQLRWATSIRHESDNLRGAIAWATEHDQRLALELVAGLSTYWWMHGLVSEAGRAAERLLGALGPVVPAGLEEEYLLAVLHTAGSGRPDGVEQARVIVEELVEPFRYPVTVLLWSIVLGPFVPAELAADVLARQELSTDAWTLAAVQLCDTSAEAALAEFQVVGDRWGSLLALDELGQVAAGAKEFKRAIELTGQALLLADELGVHEEAASLLCRRGDLRLRMRELPAAADDYRRTLVRAKQAGRADLAAAARIGLAKAARFSGDLAKAQELALVALSRCPDDWDEADLAMTEALAELAAIAAAAGRPEEAHSWRLKAGLAPEQYRSAGR</sequence>
<name>A0ABP6Y060_9ACTN</name>
<gene>
    <name evidence="1" type="ORF">GCM10022235_50610</name>
</gene>
<evidence type="ECO:0008006" key="3">
    <source>
        <dbReference type="Google" id="ProtNLM"/>
    </source>
</evidence>
<keyword evidence="2" id="KW-1185">Reference proteome</keyword>
<accession>A0ABP6Y060</accession>
<organism evidence="1 2">
    <name type="scientific">Kribbella ginsengisoli</name>
    <dbReference type="NCBI Taxonomy" id="363865"/>
    <lineage>
        <taxon>Bacteria</taxon>
        <taxon>Bacillati</taxon>
        <taxon>Actinomycetota</taxon>
        <taxon>Actinomycetes</taxon>
        <taxon>Propionibacteriales</taxon>
        <taxon>Kribbellaceae</taxon>
        <taxon>Kribbella</taxon>
    </lineage>
</organism>
<dbReference type="PANTHER" id="PTHR47691">
    <property type="entry name" value="REGULATOR-RELATED"/>
    <property type="match status" value="1"/>
</dbReference>